<sequence>MATADEYRQGTIATLDDATTRRLIASTVMTESHGGELAASNRLGFVGRYKAGAEFLAEAGYVDRDRLDQAMSGHRSEWAWAKTGGMAAFLEDPANWKNGLTLDAYKQSPDLQDRAFKVNAEHDYARAREQGILGDDEKPGRVAGFLKAAHVVGFNSAREAMTGGRAYRDVNGVSNYDLIHDISRNRDGLDKLMAPDARVEKPAAATLPASVAHADHPDHARFRQIDAALAGVPGLEGETARQRAAASIMVAARTAELQQVDHVVPGPGGTVFAVQGDLRDPSHRLMSLNVAELVAQPVEKSTAQLAALAAPSDPAVDAQRQERGRTV</sequence>
<proteinExistence type="predicted"/>
<name>A0ABP9BX98_9GAMM</name>
<accession>A0ABP9BX98</accession>
<comment type="caution">
    <text evidence="2">The sequence shown here is derived from an EMBL/GenBank/DDBJ whole genome shotgun (WGS) entry which is preliminary data.</text>
</comment>
<dbReference type="Pfam" id="PF20410">
    <property type="entry name" value="X-Tfes_XVIPCD"/>
    <property type="match status" value="1"/>
</dbReference>
<dbReference type="InterPro" id="IPR046519">
    <property type="entry name" value="X-Tfes_XVIPCD"/>
</dbReference>
<keyword evidence="3" id="KW-1185">Reference proteome</keyword>
<evidence type="ECO:0000313" key="2">
    <source>
        <dbReference type="EMBL" id="GAA4800642.1"/>
    </source>
</evidence>
<organism evidence="2 3">
    <name type="scientific">Lysobacter hankyongensis</name>
    <dbReference type="NCBI Taxonomy" id="1176535"/>
    <lineage>
        <taxon>Bacteria</taxon>
        <taxon>Pseudomonadati</taxon>
        <taxon>Pseudomonadota</taxon>
        <taxon>Gammaproteobacteria</taxon>
        <taxon>Lysobacterales</taxon>
        <taxon>Lysobacteraceae</taxon>
        <taxon>Lysobacter</taxon>
    </lineage>
</organism>
<protein>
    <recommendedName>
        <fullName evidence="1">X-Tfes XVIPCD domain-containing protein</fullName>
    </recommendedName>
</protein>
<dbReference type="Proteomes" id="UP001499959">
    <property type="component" value="Unassembled WGS sequence"/>
</dbReference>
<gene>
    <name evidence="2" type="ORF">GCM10023307_28810</name>
</gene>
<evidence type="ECO:0000313" key="3">
    <source>
        <dbReference type="Proteomes" id="UP001499959"/>
    </source>
</evidence>
<feature type="domain" description="X-Tfes XVIPCD" evidence="1">
    <location>
        <begin position="213"/>
        <end position="307"/>
    </location>
</feature>
<dbReference type="EMBL" id="BAABJE010000015">
    <property type="protein sequence ID" value="GAA4800642.1"/>
    <property type="molecule type" value="Genomic_DNA"/>
</dbReference>
<evidence type="ECO:0000259" key="1">
    <source>
        <dbReference type="Pfam" id="PF20410"/>
    </source>
</evidence>
<reference evidence="3" key="1">
    <citation type="journal article" date="2019" name="Int. J. Syst. Evol. Microbiol.">
        <title>The Global Catalogue of Microorganisms (GCM) 10K type strain sequencing project: providing services to taxonomists for standard genome sequencing and annotation.</title>
        <authorList>
            <consortium name="The Broad Institute Genomics Platform"/>
            <consortium name="The Broad Institute Genome Sequencing Center for Infectious Disease"/>
            <person name="Wu L."/>
            <person name="Ma J."/>
        </authorList>
    </citation>
    <scope>NUCLEOTIDE SEQUENCE [LARGE SCALE GENOMIC DNA]</scope>
    <source>
        <strain evidence="3">JCM 18204</strain>
    </source>
</reference>